<evidence type="ECO:0000313" key="9">
    <source>
        <dbReference type="Proteomes" id="UP000245431"/>
    </source>
</evidence>
<dbReference type="InterPro" id="IPR044068">
    <property type="entry name" value="CB"/>
</dbReference>
<dbReference type="GO" id="GO:0015074">
    <property type="term" value="P:DNA integration"/>
    <property type="evidence" value="ECO:0007669"/>
    <property type="project" value="UniProtKB-KW"/>
</dbReference>
<reference evidence="9" key="1">
    <citation type="submission" date="2016-07" db="EMBL/GenBank/DDBJ databases">
        <authorList>
            <person name="Florea S."/>
            <person name="Webb J.S."/>
            <person name="Jaromczyk J."/>
            <person name="Schardl C.L."/>
        </authorList>
    </citation>
    <scope>NUCLEOTIDE SEQUENCE [LARGE SCALE GENOMIC DNA]</scope>
    <source>
        <strain evidence="9">1YdBTEX2</strain>
    </source>
</reference>
<proteinExistence type="inferred from homology"/>
<sequence>MMGRPYPKFPLILGSNMHVVSESFEFLIDECVKRGRVQSEGSWQVYGGAIYDFLAFCEANELDWMDSTDRDNPILAIYRDWSLTECGLAPQTVNARLRIVIKLYKFALRKKWICSLPYRIEEIRVRQPKGFLAHTDTTGGYKMTPDVLAKSQKTRIGVLTHGQVSQLLSSVSNTEHLLITRLALATGLRKQELLTFPVKYVRNPAEFTGSKYHVRVDLDPGDMTLKGGKPRGIDVPTALMTELWRYVQLERGKRSSISGLHQSVLFLNSSGLPWSSNGRGLNKVYKDLGLPFDVRPHILRHTYATHSLYLLRKLKTSFDPLMYIRDRMGHASLSTTEKYLHYLDILESNVMDEFQSELDNMCRGIAQ</sequence>
<dbReference type="PANTHER" id="PTHR30349:SF64">
    <property type="entry name" value="PROPHAGE INTEGRASE INTD-RELATED"/>
    <property type="match status" value="1"/>
</dbReference>
<dbReference type="SUPFAM" id="SSF56349">
    <property type="entry name" value="DNA breaking-rejoining enzymes"/>
    <property type="match status" value="1"/>
</dbReference>
<organism evidence="8 9">
    <name type="scientific">Pseudomonas veronii 1YdBTEX2</name>
    <dbReference type="NCBI Taxonomy" id="1295141"/>
    <lineage>
        <taxon>Bacteria</taxon>
        <taxon>Pseudomonadati</taxon>
        <taxon>Pseudomonadota</taxon>
        <taxon>Gammaproteobacteria</taxon>
        <taxon>Pseudomonadales</taxon>
        <taxon>Pseudomonadaceae</taxon>
        <taxon>Pseudomonas</taxon>
    </lineage>
</organism>
<protein>
    <recommendedName>
        <fullName evidence="10">Integrase</fullName>
    </recommendedName>
</protein>
<comment type="similarity">
    <text evidence="1">Belongs to the 'phage' integrase family.</text>
</comment>
<dbReference type="PROSITE" id="PS51898">
    <property type="entry name" value="TYR_RECOMBINASE"/>
    <property type="match status" value="1"/>
</dbReference>
<keyword evidence="2" id="KW-0229">DNA integration</keyword>
<evidence type="ECO:0000256" key="4">
    <source>
        <dbReference type="ARBA" id="ARBA00023172"/>
    </source>
</evidence>
<evidence type="ECO:0000259" key="7">
    <source>
        <dbReference type="PROSITE" id="PS51900"/>
    </source>
</evidence>
<dbReference type="GO" id="GO:0003677">
    <property type="term" value="F:DNA binding"/>
    <property type="evidence" value="ECO:0007669"/>
    <property type="project" value="UniProtKB-UniRule"/>
</dbReference>
<dbReference type="Proteomes" id="UP000245431">
    <property type="component" value="Chromosome PVE_r2"/>
</dbReference>
<gene>
    <name evidence="8" type="ORF">PVE_R2G0423</name>
</gene>
<keyword evidence="3 5" id="KW-0238">DNA-binding</keyword>
<keyword evidence="4" id="KW-0233">DNA recombination</keyword>
<evidence type="ECO:0008006" key="10">
    <source>
        <dbReference type="Google" id="ProtNLM"/>
    </source>
</evidence>
<dbReference type="CDD" id="cd00397">
    <property type="entry name" value="DNA_BRE_C"/>
    <property type="match status" value="1"/>
</dbReference>
<feature type="domain" description="Tyr recombinase" evidence="6">
    <location>
        <begin position="154"/>
        <end position="352"/>
    </location>
</feature>
<evidence type="ECO:0000256" key="2">
    <source>
        <dbReference type="ARBA" id="ARBA00022908"/>
    </source>
</evidence>
<name>A0A1D3K7W5_PSEVE</name>
<dbReference type="PROSITE" id="PS51900">
    <property type="entry name" value="CB"/>
    <property type="match status" value="1"/>
</dbReference>
<dbReference type="Pfam" id="PF00589">
    <property type="entry name" value="Phage_integrase"/>
    <property type="match status" value="1"/>
</dbReference>
<dbReference type="InterPro" id="IPR002104">
    <property type="entry name" value="Integrase_catalytic"/>
</dbReference>
<dbReference type="Gene3D" id="1.10.443.10">
    <property type="entry name" value="Intergrase catalytic core"/>
    <property type="match status" value="1"/>
</dbReference>
<dbReference type="AlphaFoldDB" id="A0A1D3K7W5"/>
<dbReference type="InterPro" id="IPR010998">
    <property type="entry name" value="Integrase_recombinase_N"/>
</dbReference>
<dbReference type="InterPro" id="IPR013762">
    <property type="entry name" value="Integrase-like_cat_sf"/>
</dbReference>
<dbReference type="PANTHER" id="PTHR30349">
    <property type="entry name" value="PHAGE INTEGRASE-RELATED"/>
    <property type="match status" value="1"/>
</dbReference>
<evidence type="ECO:0000256" key="1">
    <source>
        <dbReference type="ARBA" id="ARBA00008857"/>
    </source>
</evidence>
<dbReference type="GO" id="GO:0006310">
    <property type="term" value="P:DNA recombination"/>
    <property type="evidence" value="ECO:0007669"/>
    <property type="project" value="UniProtKB-KW"/>
</dbReference>
<evidence type="ECO:0000256" key="3">
    <source>
        <dbReference type="ARBA" id="ARBA00023125"/>
    </source>
</evidence>
<dbReference type="Gene3D" id="1.10.150.130">
    <property type="match status" value="1"/>
</dbReference>
<evidence type="ECO:0000259" key="6">
    <source>
        <dbReference type="PROSITE" id="PS51898"/>
    </source>
</evidence>
<feature type="domain" description="Core-binding (CB)" evidence="7">
    <location>
        <begin position="22"/>
        <end position="108"/>
    </location>
</feature>
<accession>A0A1D3K7W5</accession>
<evidence type="ECO:0000256" key="5">
    <source>
        <dbReference type="PROSITE-ProRule" id="PRU01248"/>
    </source>
</evidence>
<dbReference type="EMBL" id="LT599584">
    <property type="protein sequence ID" value="SBW84449.1"/>
    <property type="molecule type" value="Genomic_DNA"/>
</dbReference>
<dbReference type="InterPro" id="IPR050090">
    <property type="entry name" value="Tyrosine_recombinase_XerCD"/>
</dbReference>
<evidence type="ECO:0000313" key="8">
    <source>
        <dbReference type="EMBL" id="SBW84449.1"/>
    </source>
</evidence>
<dbReference type="InterPro" id="IPR011010">
    <property type="entry name" value="DNA_brk_join_enz"/>
</dbReference>